<sequence length="93" mass="10303">MWGFRRLFPPATHTRIKLLLRHSSVGHGSVLRGPPTAAVAVHWARYDLGDSLGEESFVIAALVVLCATVVSADFQFIEPKKDSHYKRGSYVPI</sequence>
<protein>
    <submittedName>
        <fullName evidence="1">Uncharacterized protein</fullName>
    </submittedName>
</protein>
<name>A0A433PDI4_9FUNG</name>
<dbReference type="AlphaFoldDB" id="A0A433PDI4"/>
<organism evidence="1 2">
    <name type="scientific">Jimgerdemannia flammicorona</name>
    <dbReference type="NCBI Taxonomy" id="994334"/>
    <lineage>
        <taxon>Eukaryota</taxon>
        <taxon>Fungi</taxon>
        <taxon>Fungi incertae sedis</taxon>
        <taxon>Mucoromycota</taxon>
        <taxon>Mucoromycotina</taxon>
        <taxon>Endogonomycetes</taxon>
        <taxon>Endogonales</taxon>
        <taxon>Endogonaceae</taxon>
        <taxon>Jimgerdemannia</taxon>
    </lineage>
</organism>
<dbReference type="EMBL" id="RBNJ01025375">
    <property type="protein sequence ID" value="RUS15559.1"/>
    <property type="molecule type" value="Genomic_DNA"/>
</dbReference>
<keyword evidence="2" id="KW-1185">Reference proteome</keyword>
<proteinExistence type="predicted"/>
<feature type="non-terminal residue" evidence="1">
    <location>
        <position position="93"/>
    </location>
</feature>
<gene>
    <name evidence="1" type="ORF">BC938DRAFT_476881</name>
</gene>
<evidence type="ECO:0000313" key="2">
    <source>
        <dbReference type="Proteomes" id="UP000274822"/>
    </source>
</evidence>
<comment type="caution">
    <text evidence="1">The sequence shown here is derived from an EMBL/GenBank/DDBJ whole genome shotgun (WGS) entry which is preliminary data.</text>
</comment>
<dbReference type="Proteomes" id="UP000274822">
    <property type="component" value="Unassembled WGS sequence"/>
</dbReference>
<reference evidence="1 2" key="1">
    <citation type="journal article" date="2018" name="New Phytol.">
        <title>Phylogenomics of Endogonaceae and evolution of mycorrhizas within Mucoromycota.</title>
        <authorList>
            <person name="Chang Y."/>
            <person name="Desiro A."/>
            <person name="Na H."/>
            <person name="Sandor L."/>
            <person name="Lipzen A."/>
            <person name="Clum A."/>
            <person name="Barry K."/>
            <person name="Grigoriev I.V."/>
            <person name="Martin F.M."/>
            <person name="Stajich J.E."/>
            <person name="Smith M.E."/>
            <person name="Bonito G."/>
            <person name="Spatafora J.W."/>
        </authorList>
    </citation>
    <scope>NUCLEOTIDE SEQUENCE [LARGE SCALE GENOMIC DNA]</scope>
    <source>
        <strain evidence="1 2">AD002</strain>
    </source>
</reference>
<accession>A0A433PDI4</accession>
<evidence type="ECO:0000313" key="1">
    <source>
        <dbReference type="EMBL" id="RUS15559.1"/>
    </source>
</evidence>